<gene>
    <name evidence="2" type="ORF">AVO44_15745</name>
</gene>
<dbReference type="GO" id="GO:0006950">
    <property type="term" value="P:response to stress"/>
    <property type="evidence" value="ECO:0007669"/>
    <property type="project" value="TreeGrafter"/>
</dbReference>
<dbReference type="InterPro" id="IPR000835">
    <property type="entry name" value="HTH_MarR-typ"/>
</dbReference>
<dbReference type="GO" id="GO:0003700">
    <property type="term" value="F:DNA-binding transcription factor activity"/>
    <property type="evidence" value="ECO:0007669"/>
    <property type="project" value="InterPro"/>
</dbReference>
<comment type="caution">
    <text evidence="2">The sequence shown here is derived from an EMBL/GenBank/DDBJ whole genome shotgun (WGS) entry which is preliminary data.</text>
</comment>
<dbReference type="PANTHER" id="PTHR33164">
    <property type="entry name" value="TRANSCRIPTIONAL REGULATOR, MARR FAMILY"/>
    <property type="match status" value="1"/>
</dbReference>
<dbReference type="SMART" id="SM00347">
    <property type="entry name" value="HTH_MARR"/>
    <property type="match status" value="1"/>
</dbReference>
<sequence>MTAKPETVTRLIREVRTCFNQLRSLAENLNADLDVNPSMRAVMESLARDAHRTVPDLAKERGTSRQHVQKVINGLLDQELVKASENPEHKRSVLYLLTSKGDQVFAEIRRREAAPMRALSEALSQADIEQTSDVLSRMNQTLDHLINQGEST</sequence>
<evidence type="ECO:0000259" key="1">
    <source>
        <dbReference type="PROSITE" id="PS50995"/>
    </source>
</evidence>
<dbReference type="Gene3D" id="1.10.10.10">
    <property type="entry name" value="Winged helix-like DNA-binding domain superfamily/Winged helix DNA-binding domain"/>
    <property type="match status" value="1"/>
</dbReference>
<dbReference type="PROSITE" id="PS50995">
    <property type="entry name" value="HTH_MARR_2"/>
    <property type="match status" value="1"/>
</dbReference>
<dbReference type="Pfam" id="PF12802">
    <property type="entry name" value="MarR_2"/>
    <property type="match status" value="1"/>
</dbReference>
<reference evidence="3" key="1">
    <citation type="submission" date="2015-12" db="EMBL/GenBank/DDBJ databases">
        <authorList>
            <person name="Zhang G."/>
            <person name="Stingl U."/>
        </authorList>
    </citation>
    <scope>NUCLEOTIDE SEQUENCE [LARGE SCALE GENOMIC DNA]</scope>
    <source>
        <strain evidence="3">ZGT108</strain>
    </source>
</reference>
<dbReference type="InterPro" id="IPR036390">
    <property type="entry name" value="WH_DNA-bd_sf"/>
</dbReference>
<feature type="domain" description="HTH marR-type" evidence="1">
    <location>
        <begin position="8"/>
        <end position="140"/>
    </location>
</feature>
<evidence type="ECO:0000313" key="2">
    <source>
        <dbReference type="EMBL" id="KUJ77779.1"/>
    </source>
</evidence>
<name>A0A0X3TQ19_9RHOB</name>
<keyword evidence="3" id="KW-1185">Reference proteome</keyword>
<proteinExistence type="predicted"/>
<dbReference type="Proteomes" id="UP000053690">
    <property type="component" value="Unassembled WGS sequence"/>
</dbReference>
<accession>A0A0X3TQ19</accession>
<dbReference type="EMBL" id="LQBP01000008">
    <property type="protein sequence ID" value="KUJ77779.1"/>
    <property type="molecule type" value="Genomic_DNA"/>
</dbReference>
<protein>
    <recommendedName>
        <fullName evidence="1">HTH marR-type domain-containing protein</fullName>
    </recommendedName>
</protein>
<dbReference type="OrthoDB" id="5511415at2"/>
<dbReference type="STRING" id="1685378.AVO44_15745"/>
<dbReference type="PANTHER" id="PTHR33164:SF99">
    <property type="entry name" value="MARR FAMILY REGULATORY PROTEIN"/>
    <property type="match status" value="1"/>
</dbReference>
<dbReference type="SUPFAM" id="SSF46785">
    <property type="entry name" value="Winged helix' DNA-binding domain"/>
    <property type="match status" value="1"/>
</dbReference>
<evidence type="ECO:0000313" key="3">
    <source>
        <dbReference type="Proteomes" id="UP000053690"/>
    </source>
</evidence>
<dbReference type="AlphaFoldDB" id="A0A0X3TQ19"/>
<organism evidence="2 3">
    <name type="scientific">Ruegeria profundi</name>
    <dbReference type="NCBI Taxonomy" id="1685378"/>
    <lineage>
        <taxon>Bacteria</taxon>
        <taxon>Pseudomonadati</taxon>
        <taxon>Pseudomonadota</taxon>
        <taxon>Alphaproteobacteria</taxon>
        <taxon>Rhodobacterales</taxon>
        <taxon>Roseobacteraceae</taxon>
        <taxon>Ruegeria</taxon>
    </lineage>
</organism>
<dbReference type="RefSeq" id="WP_068338751.1">
    <property type="nucleotide sequence ID" value="NZ_LQBP01000008.1"/>
</dbReference>
<dbReference type="InterPro" id="IPR039422">
    <property type="entry name" value="MarR/SlyA-like"/>
</dbReference>
<dbReference type="InterPro" id="IPR036388">
    <property type="entry name" value="WH-like_DNA-bd_sf"/>
</dbReference>